<gene>
    <name evidence="1" type="ORF">M5D96_011579</name>
</gene>
<organism evidence="1 2">
    <name type="scientific">Drosophila gunungcola</name>
    <name type="common">fruit fly</name>
    <dbReference type="NCBI Taxonomy" id="103775"/>
    <lineage>
        <taxon>Eukaryota</taxon>
        <taxon>Metazoa</taxon>
        <taxon>Ecdysozoa</taxon>
        <taxon>Arthropoda</taxon>
        <taxon>Hexapoda</taxon>
        <taxon>Insecta</taxon>
        <taxon>Pterygota</taxon>
        <taxon>Neoptera</taxon>
        <taxon>Endopterygota</taxon>
        <taxon>Diptera</taxon>
        <taxon>Brachycera</taxon>
        <taxon>Muscomorpha</taxon>
        <taxon>Ephydroidea</taxon>
        <taxon>Drosophilidae</taxon>
        <taxon>Drosophila</taxon>
        <taxon>Sophophora</taxon>
    </lineage>
</organism>
<evidence type="ECO:0000313" key="2">
    <source>
        <dbReference type="Proteomes" id="UP001059596"/>
    </source>
</evidence>
<dbReference type="EMBL" id="JAMKOV010000032">
    <property type="protein sequence ID" value="KAI8035666.1"/>
    <property type="molecule type" value="Genomic_DNA"/>
</dbReference>
<evidence type="ECO:0000313" key="1">
    <source>
        <dbReference type="EMBL" id="KAI8035666.1"/>
    </source>
</evidence>
<keyword evidence="2" id="KW-1185">Reference proteome</keyword>
<comment type="caution">
    <text evidence="1">The sequence shown here is derived from an EMBL/GenBank/DDBJ whole genome shotgun (WGS) entry which is preliminary data.</text>
</comment>
<accession>A0A9P9YEU2</accession>
<dbReference type="AlphaFoldDB" id="A0A9P9YEU2"/>
<proteinExistence type="predicted"/>
<sequence>MDDDLKDERRLYANEKVLLYSSNVLIGNWYNNRFQGPVHNGSTILPGLTTETGCEQHQTCSQASYTPFNYNQSVHDHLVLRNRMYGNKVSQSAGLKLSDEDQYKNNYTTMNTLMFHLFPKMRLEECLKMEEAGQSHFTPTRPDSLDSYGNCSLVRSNKLRFFRLLPNKLSTFARMHGRSQKSLADDMASPPYSKEVLIGNWAERRYAVEEQSNAILPGLRVSGCERHRSLTQDTYTEAPFVQAETVPFFVMQRKLAYDNFMRNTRSCLNLVDHELLNRNFTSSNTLEFQELPRLRIVQANMESDKSGPPKRPTEVDRLQAFGNLTRTHNYPMRFKCDKLLGEISNMQTTYSACFNRPWKSKPIFEYGPDYDGVVKFDLAC</sequence>
<reference evidence="1" key="1">
    <citation type="journal article" date="2023" name="Genome Biol. Evol.">
        <title>Long-read-based Genome Assembly of Drosophila gunungcola Reveals Fewer Chemosensory Genes in Flower-breeding Species.</title>
        <authorList>
            <person name="Negi A."/>
            <person name="Liao B.Y."/>
            <person name="Yeh S.D."/>
        </authorList>
    </citation>
    <scope>NUCLEOTIDE SEQUENCE</scope>
    <source>
        <strain evidence="1">Sukarami</strain>
    </source>
</reference>
<protein>
    <submittedName>
        <fullName evidence="1">Uncharacterized protein</fullName>
    </submittedName>
</protein>
<name>A0A9P9YEU2_9MUSC</name>
<dbReference type="Proteomes" id="UP001059596">
    <property type="component" value="Unassembled WGS sequence"/>
</dbReference>